<dbReference type="PANTHER" id="PTHR30319:SF1">
    <property type="entry name" value="TRANSCRIPTIONAL REPRESSOR PAAX"/>
    <property type="match status" value="1"/>
</dbReference>
<dbReference type="Gene3D" id="1.10.10.10">
    <property type="entry name" value="Winged helix-like DNA-binding domain superfamily/Winged helix DNA-binding domain"/>
    <property type="match status" value="1"/>
</dbReference>
<evidence type="ECO:0000256" key="1">
    <source>
        <dbReference type="SAM" id="MobiDB-lite"/>
    </source>
</evidence>
<dbReference type="AlphaFoldDB" id="A0A2T0WHC8"/>
<dbReference type="OrthoDB" id="2270427at2"/>
<dbReference type="Pfam" id="PF08223">
    <property type="entry name" value="PaaX_C"/>
    <property type="match status" value="1"/>
</dbReference>
<dbReference type="Gene3D" id="1.20.58.1460">
    <property type="match status" value="1"/>
</dbReference>
<evidence type="ECO:0000313" key="5">
    <source>
        <dbReference type="Proteomes" id="UP000238392"/>
    </source>
</evidence>
<feature type="domain" description="Transcriptional repressor PaaX-like C-terminal" evidence="3">
    <location>
        <begin position="161"/>
        <end position="240"/>
    </location>
</feature>
<sequence>MTQSLAQICPTPPRAPHFIVTLYGDVVEPRGGALWMGSLIEVCAQHGISESLVRTAVSRLVSSGRLEGVRVGRRSFYQLSEQAKQEFQNASRILFDPEPLPTRWQIALLGPETPDLRRPWVRVGNGAALAPFTSDPSLPNAVVFEADQPFGNLPELARSHWPLDDVAAAYRVFLDRFSGLNTHEAKDALALRLRLVDDYRSAALADPRLPKGALPDDWPADEARRLFVRLYLAMSESASRQIPALCESQDGPLPPQTPASTQRDTRLMAEARSL</sequence>
<keyword evidence="5" id="KW-1185">Reference proteome</keyword>
<evidence type="ECO:0000259" key="2">
    <source>
        <dbReference type="Pfam" id="PF07848"/>
    </source>
</evidence>
<reference evidence="4 5" key="1">
    <citation type="submission" date="2018-03" db="EMBL/GenBank/DDBJ databases">
        <title>Genomic Encyclopedia of Archaeal and Bacterial Type Strains, Phase II (KMG-II): from individual species to whole genera.</title>
        <authorList>
            <person name="Goeker M."/>
        </authorList>
    </citation>
    <scope>NUCLEOTIDE SEQUENCE [LARGE SCALE GENOMIC DNA]</scope>
    <source>
        <strain evidence="4 5">DSM 100212</strain>
    </source>
</reference>
<evidence type="ECO:0000259" key="3">
    <source>
        <dbReference type="Pfam" id="PF08223"/>
    </source>
</evidence>
<dbReference type="GO" id="GO:0006351">
    <property type="term" value="P:DNA-templated transcription"/>
    <property type="evidence" value="ECO:0007669"/>
    <property type="project" value="InterPro"/>
</dbReference>
<feature type="compositionally biased region" description="Basic and acidic residues" evidence="1">
    <location>
        <begin position="263"/>
        <end position="274"/>
    </location>
</feature>
<feature type="domain" description="Transcriptional repressor PaaX-like N-terminal" evidence="2">
    <location>
        <begin position="18"/>
        <end position="83"/>
    </location>
</feature>
<organism evidence="4 5">
    <name type="scientific">Donghicola tyrosinivorans</name>
    <dbReference type="NCBI Taxonomy" id="1652492"/>
    <lineage>
        <taxon>Bacteria</taxon>
        <taxon>Pseudomonadati</taxon>
        <taxon>Pseudomonadota</taxon>
        <taxon>Alphaproteobacteria</taxon>
        <taxon>Rhodobacterales</taxon>
        <taxon>Roseobacteraceae</taxon>
        <taxon>Donghicola</taxon>
    </lineage>
</organism>
<gene>
    <name evidence="4" type="ORF">CLV74_11330</name>
</gene>
<dbReference type="EMBL" id="PVTQ01000013">
    <property type="protein sequence ID" value="PRY86055.1"/>
    <property type="molecule type" value="Genomic_DNA"/>
</dbReference>
<evidence type="ECO:0000313" key="4">
    <source>
        <dbReference type="EMBL" id="PRY86055.1"/>
    </source>
</evidence>
<dbReference type="InterPro" id="IPR036388">
    <property type="entry name" value="WH-like_DNA-bd_sf"/>
</dbReference>
<dbReference type="InterPro" id="IPR011965">
    <property type="entry name" value="PaaX_trns_reg"/>
</dbReference>
<protein>
    <submittedName>
        <fullName evidence="4">Phenylacetic acid degradation operon negative regulatory protein</fullName>
    </submittedName>
</protein>
<accession>A0A2T0WHC8</accession>
<feature type="region of interest" description="Disordered" evidence="1">
    <location>
        <begin position="246"/>
        <end position="274"/>
    </location>
</feature>
<proteinExistence type="predicted"/>
<dbReference type="PANTHER" id="PTHR30319">
    <property type="entry name" value="PHENYLACETIC ACID REGULATOR-RELATED TRANSCRIPTIONAL REPRESSOR"/>
    <property type="match status" value="1"/>
</dbReference>
<dbReference type="Proteomes" id="UP000238392">
    <property type="component" value="Unassembled WGS sequence"/>
</dbReference>
<comment type="caution">
    <text evidence="4">The sequence shown here is derived from an EMBL/GenBank/DDBJ whole genome shotgun (WGS) entry which is preliminary data.</text>
</comment>
<name>A0A2T0WHC8_9RHOB</name>
<dbReference type="Pfam" id="PF07848">
    <property type="entry name" value="PaaX"/>
    <property type="match status" value="1"/>
</dbReference>
<dbReference type="InterPro" id="IPR013225">
    <property type="entry name" value="PaaX_C"/>
</dbReference>
<dbReference type="RefSeq" id="WP_106266905.1">
    <property type="nucleotide sequence ID" value="NZ_PVTQ01000013.1"/>
</dbReference>
<dbReference type="InterPro" id="IPR012906">
    <property type="entry name" value="PaaX-like_N"/>
</dbReference>
<dbReference type="PIRSF" id="PIRSF020623">
    <property type="entry name" value="PaaX"/>
    <property type="match status" value="1"/>
</dbReference>